<accession>A0A4S4BJC4</accession>
<keyword evidence="1" id="KW-0677">Repeat</keyword>
<dbReference type="Pfam" id="PF02494">
    <property type="entry name" value="HYR"/>
    <property type="match status" value="1"/>
</dbReference>
<protein>
    <submittedName>
        <fullName evidence="2">HYR domain-containing protein</fullName>
    </submittedName>
</protein>
<dbReference type="PROSITE" id="PS50825">
    <property type="entry name" value="HYR"/>
    <property type="match status" value="1"/>
</dbReference>
<dbReference type="OrthoDB" id="2514479at2"/>
<organism evidence="2 3">
    <name type="scientific">Metabacillus sediminilitoris</name>
    <dbReference type="NCBI Taxonomy" id="2567941"/>
    <lineage>
        <taxon>Bacteria</taxon>
        <taxon>Bacillati</taxon>
        <taxon>Bacillota</taxon>
        <taxon>Bacilli</taxon>
        <taxon>Bacillales</taxon>
        <taxon>Bacillaceae</taxon>
        <taxon>Metabacillus</taxon>
    </lineage>
</organism>
<evidence type="ECO:0000313" key="2">
    <source>
        <dbReference type="EMBL" id="THF74662.1"/>
    </source>
</evidence>
<gene>
    <name evidence="2" type="ORF">E6W99_24910</name>
</gene>
<proteinExistence type="predicted"/>
<dbReference type="InterPro" id="IPR003410">
    <property type="entry name" value="HYR_dom"/>
</dbReference>
<name>A0A4S4BJC4_9BACI</name>
<keyword evidence="3" id="KW-1185">Reference proteome</keyword>
<dbReference type="Proteomes" id="UP000310334">
    <property type="component" value="Unassembled WGS sequence"/>
</dbReference>
<evidence type="ECO:0000256" key="1">
    <source>
        <dbReference type="ARBA" id="ARBA00022737"/>
    </source>
</evidence>
<comment type="caution">
    <text evidence="2">The sequence shown here is derived from an EMBL/GenBank/DDBJ whole genome shotgun (WGS) entry which is preliminary data.</text>
</comment>
<sequence length="285" mass="30185">MHFNHLLLEVLLMPLSNNCSETISDTQSALCGAITNTLTAPQIICSNETFVINLITLINVACGPGFAGGFTIDQIFAQILTGNATFTGNVVPGEIPPSDVFLADPPNIIQISYDDAIFEVGPGESIVRTFDPFVGIEVVASATIIEEPIIIELSVTGQSFLDTGCTCGPNFDGYIINHSLELLLVPSTHPCCTPTITCPDDITVFNDSGTSGAFVNFQEPIVSDNSPGVTAVCTPESGSFFPPGTTTVTCTATDASGNISTCSFNVRVIVDPCRFFSGRCRRRRG</sequence>
<dbReference type="AlphaFoldDB" id="A0A4S4BJC4"/>
<evidence type="ECO:0000313" key="3">
    <source>
        <dbReference type="Proteomes" id="UP000310334"/>
    </source>
</evidence>
<dbReference type="EMBL" id="SSNT01000034">
    <property type="protein sequence ID" value="THF74662.1"/>
    <property type="molecule type" value="Genomic_DNA"/>
</dbReference>
<dbReference type="PANTHER" id="PTHR24273">
    <property type="entry name" value="FI04643P-RELATED"/>
    <property type="match status" value="1"/>
</dbReference>
<reference evidence="2 3" key="1">
    <citation type="submission" date="2019-04" db="EMBL/GenBank/DDBJ databases">
        <title>Bacillus sediminilitoris sp. nov., isolated from a tidal flat sediment on the East China Sea.</title>
        <authorList>
            <person name="Wei Y."/>
            <person name="Mao H."/>
            <person name="Fang J."/>
        </authorList>
    </citation>
    <scope>NUCLEOTIDE SEQUENCE [LARGE SCALE GENOMIC DNA]</scope>
    <source>
        <strain evidence="2 3">DSL-17</strain>
    </source>
</reference>
<dbReference type="PANTHER" id="PTHR24273:SF32">
    <property type="entry name" value="HYALIN"/>
    <property type="match status" value="1"/>
</dbReference>